<evidence type="ECO:0000256" key="11">
    <source>
        <dbReference type="SAM" id="MobiDB-lite"/>
    </source>
</evidence>
<dbReference type="AlphaFoldDB" id="A0A3B4YDB2"/>
<organism evidence="13 14">
    <name type="scientific">Seriola lalandi dorsalis</name>
    <dbReference type="NCBI Taxonomy" id="1841481"/>
    <lineage>
        <taxon>Eukaryota</taxon>
        <taxon>Metazoa</taxon>
        <taxon>Chordata</taxon>
        <taxon>Craniata</taxon>
        <taxon>Vertebrata</taxon>
        <taxon>Euteleostomi</taxon>
        <taxon>Actinopterygii</taxon>
        <taxon>Neopterygii</taxon>
        <taxon>Teleostei</taxon>
        <taxon>Neoteleostei</taxon>
        <taxon>Acanthomorphata</taxon>
        <taxon>Carangaria</taxon>
        <taxon>Carangiformes</taxon>
        <taxon>Carangidae</taxon>
        <taxon>Seriola</taxon>
    </lineage>
</organism>
<protein>
    <submittedName>
        <fullName evidence="13">Growth factor independent 1A transcription repressor b</fullName>
    </submittedName>
</protein>
<dbReference type="InterPro" id="IPR036236">
    <property type="entry name" value="Znf_C2H2_sf"/>
</dbReference>
<name>A0A3B4YDB2_SERLL</name>
<keyword evidence="3" id="KW-0677">Repeat</keyword>
<keyword evidence="6" id="KW-0805">Transcription regulation</keyword>
<feature type="region of interest" description="Disordered" evidence="11">
    <location>
        <begin position="90"/>
        <end position="112"/>
    </location>
</feature>
<evidence type="ECO:0000256" key="10">
    <source>
        <dbReference type="PROSITE-ProRule" id="PRU00042"/>
    </source>
</evidence>
<keyword evidence="14" id="KW-1185">Reference proteome</keyword>
<dbReference type="Gene3D" id="3.30.160.60">
    <property type="entry name" value="Classic Zinc Finger"/>
    <property type="match status" value="4"/>
</dbReference>
<feature type="domain" description="C2H2-type" evidence="12">
    <location>
        <begin position="293"/>
        <end position="320"/>
    </location>
</feature>
<dbReference type="GO" id="GO:0008270">
    <property type="term" value="F:zinc ion binding"/>
    <property type="evidence" value="ECO:0007669"/>
    <property type="project" value="UniProtKB-KW"/>
</dbReference>
<evidence type="ECO:0000256" key="8">
    <source>
        <dbReference type="ARBA" id="ARBA00023163"/>
    </source>
</evidence>
<dbReference type="GeneTree" id="ENSGT00940000156166"/>
<reference evidence="13" key="1">
    <citation type="submission" date="2025-08" db="UniProtKB">
        <authorList>
            <consortium name="Ensembl"/>
        </authorList>
    </citation>
    <scope>IDENTIFICATION</scope>
</reference>
<dbReference type="FunFam" id="3.30.160.60:FF:000245">
    <property type="entry name" value="zinc finger protein Gfi-1"/>
    <property type="match status" value="1"/>
</dbReference>
<dbReference type="Ensembl" id="ENSSLDT00000026803.1">
    <property type="protein sequence ID" value="ENSSLDP00000026008.1"/>
    <property type="gene ID" value="ENSSLDG00000020163.1"/>
</dbReference>
<dbReference type="FunFam" id="3.30.160.60:FF:000148">
    <property type="entry name" value="zinc finger protein Gfi-1"/>
    <property type="match status" value="1"/>
</dbReference>
<dbReference type="PANTHER" id="PTHR23235">
    <property type="entry name" value="KRUEPPEL-LIKE TRANSCRIPTION FACTOR"/>
    <property type="match status" value="1"/>
</dbReference>
<keyword evidence="8" id="KW-0804">Transcription</keyword>
<dbReference type="GO" id="GO:0000978">
    <property type="term" value="F:RNA polymerase II cis-regulatory region sequence-specific DNA binding"/>
    <property type="evidence" value="ECO:0007669"/>
    <property type="project" value="TreeGrafter"/>
</dbReference>
<evidence type="ECO:0000256" key="2">
    <source>
        <dbReference type="ARBA" id="ARBA00022723"/>
    </source>
</evidence>
<keyword evidence="9" id="KW-0539">Nucleus</keyword>
<dbReference type="PROSITE" id="PS50157">
    <property type="entry name" value="ZINC_FINGER_C2H2_2"/>
    <property type="match status" value="4"/>
</dbReference>
<dbReference type="FunFam" id="3.30.160.60:FF:000432">
    <property type="entry name" value="zinc finger protein Gfi-1b isoform X1"/>
    <property type="match status" value="1"/>
</dbReference>
<evidence type="ECO:0000259" key="12">
    <source>
        <dbReference type="PROSITE" id="PS50157"/>
    </source>
</evidence>
<dbReference type="FunFam" id="3.30.160.60:FF:000208">
    <property type="entry name" value="zinc finger protein Gfi-1b"/>
    <property type="match status" value="1"/>
</dbReference>
<dbReference type="Pfam" id="PF00096">
    <property type="entry name" value="zf-C2H2"/>
    <property type="match status" value="4"/>
</dbReference>
<feature type="domain" description="C2H2-type" evidence="12">
    <location>
        <begin position="321"/>
        <end position="348"/>
    </location>
</feature>
<keyword evidence="7" id="KW-0238">DNA-binding</keyword>
<proteinExistence type="predicted"/>
<keyword evidence="4 10" id="KW-0863">Zinc-finger</keyword>
<evidence type="ECO:0000256" key="7">
    <source>
        <dbReference type="ARBA" id="ARBA00023125"/>
    </source>
</evidence>
<feature type="domain" description="C2H2-type" evidence="12">
    <location>
        <begin position="349"/>
        <end position="375"/>
    </location>
</feature>
<evidence type="ECO:0000256" key="6">
    <source>
        <dbReference type="ARBA" id="ARBA00023015"/>
    </source>
</evidence>
<evidence type="ECO:0000256" key="9">
    <source>
        <dbReference type="ARBA" id="ARBA00023242"/>
    </source>
</evidence>
<dbReference type="GO" id="GO:0000981">
    <property type="term" value="F:DNA-binding transcription factor activity, RNA polymerase II-specific"/>
    <property type="evidence" value="ECO:0007669"/>
    <property type="project" value="TreeGrafter"/>
</dbReference>
<sequence>MPRSFLVKSKKAHSYHKPRTLEDDFSRLDSILTQICSESDKLPDESDLTVDTYGLSPDSHLADAADFSPKSPLSCTDSLCTRSPDYEDFWRPPSPSASPADSEKSLSPLVDDTQPFTVPFRPYAWSSYPGPGLRPLLQQNLHPSMEVDRGPAAMAFYGEQSAHSALYSERVLGEETYSDYRRHAAALLFPEGGLRGKNHSVKAQSELLCSSLILNGAYKCVKCSKVRMELHAQSRLHSLSAACMILCDFKKTPTLTLEQDTKSSFDCKICGKSFKRSSTLSTHLLIHTDTRPYPCQYCGKRFHQKSDMKKHTFIHTGEKPHKCQVCGKAFSQSSNLITHSRKHTGYKPFGCDLCGKGFQRKVDLRRHKETQHGLK</sequence>
<dbReference type="GO" id="GO:0005634">
    <property type="term" value="C:nucleus"/>
    <property type="evidence" value="ECO:0007669"/>
    <property type="project" value="UniProtKB-SubCell"/>
</dbReference>
<evidence type="ECO:0000313" key="13">
    <source>
        <dbReference type="Ensembl" id="ENSSLDP00000026008.1"/>
    </source>
</evidence>
<evidence type="ECO:0000313" key="14">
    <source>
        <dbReference type="Proteomes" id="UP000261360"/>
    </source>
</evidence>
<dbReference type="PANTHER" id="PTHR23235:SF142">
    <property type="entry name" value="ZINC FINGER PROTEIN 384"/>
    <property type="match status" value="1"/>
</dbReference>
<evidence type="ECO:0000256" key="3">
    <source>
        <dbReference type="ARBA" id="ARBA00022737"/>
    </source>
</evidence>
<reference evidence="13" key="2">
    <citation type="submission" date="2025-09" db="UniProtKB">
        <authorList>
            <consortium name="Ensembl"/>
        </authorList>
    </citation>
    <scope>IDENTIFICATION</scope>
</reference>
<dbReference type="PROSITE" id="PS00028">
    <property type="entry name" value="ZINC_FINGER_C2H2_1"/>
    <property type="match status" value="4"/>
</dbReference>
<accession>A0A3B4YDB2</accession>
<dbReference type="InterPro" id="IPR013087">
    <property type="entry name" value="Znf_C2H2_type"/>
</dbReference>
<feature type="domain" description="C2H2-type" evidence="12">
    <location>
        <begin position="265"/>
        <end position="292"/>
    </location>
</feature>
<keyword evidence="2" id="KW-0479">Metal-binding</keyword>
<dbReference type="Proteomes" id="UP000261360">
    <property type="component" value="Unplaced"/>
</dbReference>
<dbReference type="SUPFAM" id="SSF57667">
    <property type="entry name" value="beta-beta-alpha zinc fingers"/>
    <property type="match status" value="2"/>
</dbReference>
<evidence type="ECO:0000256" key="1">
    <source>
        <dbReference type="ARBA" id="ARBA00004123"/>
    </source>
</evidence>
<dbReference type="SMART" id="SM00355">
    <property type="entry name" value="ZnF_C2H2"/>
    <property type="match status" value="5"/>
</dbReference>
<comment type="subcellular location">
    <subcellularLocation>
        <location evidence="1">Nucleus</location>
    </subcellularLocation>
</comment>
<evidence type="ECO:0000256" key="4">
    <source>
        <dbReference type="ARBA" id="ARBA00022771"/>
    </source>
</evidence>
<keyword evidence="5" id="KW-0862">Zinc</keyword>
<evidence type="ECO:0000256" key="5">
    <source>
        <dbReference type="ARBA" id="ARBA00022833"/>
    </source>
</evidence>